<proteinExistence type="predicted"/>
<protein>
    <submittedName>
        <fullName evidence="4">S-layer homology domain-containing protein</fullName>
    </submittedName>
</protein>
<evidence type="ECO:0000256" key="2">
    <source>
        <dbReference type="SAM" id="SignalP"/>
    </source>
</evidence>
<dbReference type="PROSITE" id="PS51272">
    <property type="entry name" value="SLH"/>
    <property type="match status" value="3"/>
</dbReference>
<dbReference type="EMBL" id="JANQBD010000004">
    <property type="protein sequence ID" value="MCR8630920.1"/>
    <property type="molecule type" value="Genomic_DNA"/>
</dbReference>
<dbReference type="InterPro" id="IPR001119">
    <property type="entry name" value="SLH_dom"/>
</dbReference>
<organism evidence="4 5">
    <name type="scientific">Paenibacillus radicis</name>
    <name type="common">ex Xue et al. 2023</name>
    <dbReference type="NCBI Taxonomy" id="2972489"/>
    <lineage>
        <taxon>Bacteria</taxon>
        <taxon>Bacillati</taxon>
        <taxon>Bacillota</taxon>
        <taxon>Bacilli</taxon>
        <taxon>Bacillales</taxon>
        <taxon>Paenibacillaceae</taxon>
        <taxon>Paenibacillus</taxon>
    </lineage>
</organism>
<dbReference type="Gene3D" id="2.60.40.1220">
    <property type="match status" value="1"/>
</dbReference>
<dbReference type="Pfam" id="PF20578">
    <property type="entry name" value="aBig_2"/>
    <property type="match status" value="1"/>
</dbReference>
<accession>A0ABT1YDS7</accession>
<dbReference type="Pfam" id="PF00395">
    <property type="entry name" value="SLH"/>
    <property type="match status" value="2"/>
</dbReference>
<feature type="chain" id="PRO_5046117077" evidence="2">
    <location>
        <begin position="31"/>
        <end position="1420"/>
    </location>
</feature>
<dbReference type="RefSeq" id="WP_258212529.1">
    <property type="nucleotide sequence ID" value="NZ_JANQBD010000004.1"/>
</dbReference>
<name>A0ABT1YDS7_9BACL</name>
<gene>
    <name evidence="4" type="ORF">NV381_06855</name>
</gene>
<dbReference type="SUPFAM" id="SSF49452">
    <property type="entry name" value="Starch-binding domain-like"/>
    <property type="match status" value="1"/>
</dbReference>
<dbReference type="Proteomes" id="UP001300012">
    <property type="component" value="Unassembled WGS sequence"/>
</dbReference>
<sequence length="1420" mass="151261">MLFKGIRRKISAVLASVLLFSSLAPTLVWGAAVTPLKDISDSYAQKEILALVDDGVISGYEDGSFQPRKSMSRAELAKIIVLSLGLKENVDKASVFNDVSTTSWYRGFVGALVESSVTQGTSAGTFSPDAKVTREELVVFFIRAFGLETTAAKLPIDAKLADLNEVSDWAKAQVSLAYKIGFVNGIEGKDSSLNFNPKENAERQALARLAYEFKNNKEKLLEKATELTKSSIITSAVSSVSAINSTSIEVTFNQAVSNVDKADFTFDNSLTVSSAELKSGSQTVVVLTTNSQSANTVYKLSYKGKDTGITFTGFASIGGGGGGGGSSNRGATPTAEVLMNQGGTYSNLTLNTAGEYGPLSGTTTITGTLTLNPGEGGEITLRNVQANSIEILSGSSKSIKLKKSKVNFLKVDAKNQTQKVRVESSEGTEVVTTSVYSQAIIEAIDGSLGDITLGSGTSNQTVVLRGSINGTVTVAAANTAIKLEAPTGSPTGKTAIKLLNIEASATISTDANASLEQVNVSAVNTKLELNGPVNIDKVTIAATATGAALSIGSGTNVRSIQANSKVSLSGDATIIGTIAITVGVGGSVSVSDDLKNGLIQFANNAIDAIEAFTEYSNAVEKQILAADIATNNALKVGAAEASLSNYQFLKDAKEKISLLKKYVLEDLEAAKSSVSIQFKAGDDAENVTKDLQLEKTGLYNTTIAWYSTNAAIVSNDGVVKRPSAGEEDVVVALTALIEKQGLSIKKEFNPIKVKALTSTPGVNTGTIKGYVLGADGVPIEQSATVTVEGTVFTAKAGIDGQFIITNVPAGTNYTLTAKLSGFTEGTANKISVLAGETTVLEKPLFLTTGSIGTSRLSFGSYSYTLAEGDRYIDDMDTDKKLFVPILFKDASGKPFTSEEIVNAFYSGLFEISSTVGISLIRGSEIVTSGDFLGQIWIASVDRKGLQRIKISLKEDPSIQAELNVFVGSTRIAQEVRYSKIPNKYMVDNADNEFKIKIYDQYGEEFKFSQFLGRYFFVEMGIKGATSLNNNSNYGFTLSSSDVANPNGNSSARTSKKFKWVPTVAGEEVFATRYVESIGNYEDNRSMTLEDVFDKSFKFTTKNALADSAYIFTIKLYESIPSNFSSASSAGNVRSGSSGGGGGGGVATRVELDTLYTNLEVLDPNKAENQLSYTAYVDNGVNNTLLAVGNYLNAVTDATYVRVNYPKFTKEIKLSATTSDGSFVSIPTNNIVSVTSSNSTVIDATYTKFIAGLTVGTSKMNIVYKTVVGEQKSQQLDVTSKNEPLNITKLKLERHDVSVNKSSLLQRISSGLYVWDTLLGTKLTAVDQFGDEFISDRTPGTYRDDNGNILTDQLIQKYASFLKLTYTISDARTLGGSIDGKVIINSQGQIIYMDPYMYRFTVNIKSPSGIIESIVVVLYNN</sequence>
<comment type="caution">
    <text evidence="4">The sequence shown here is derived from an EMBL/GenBank/DDBJ whole genome shotgun (WGS) entry which is preliminary data.</text>
</comment>
<evidence type="ECO:0000256" key="1">
    <source>
        <dbReference type="ARBA" id="ARBA00022729"/>
    </source>
</evidence>
<feature type="domain" description="SLH" evidence="3">
    <location>
        <begin position="31"/>
        <end position="94"/>
    </location>
</feature>
<feature type="signal peptide" evidence="2">
    <location>
        <begin position="1"/>
        <end position="30"/>
    </location>
</feature>
<evidence type="ECO:0000313" key="4">
    <source>
        <dbReference type="EMBL" id="MCR8630920.1"/>
    </source>
</evidence>
<keyword evidence="5" id="KW-1185">Reference proteome</keyword>
<dbReference type="InterPro" id="IPR013784">
    <property type="entry name" value="Carb-bd-like_fold"/>
</dbReference>
<dbReference type="InterPro" id="IPR046780">
    <property type="entry name" value="aBig_2"/>
</dbReference>
<feature type="domain" description="SLH" evidence="3">
    <location>
        <begin position="96"/>
        <end position="155"/>
    </location>
</feature>
<evidence type="ECO:0000259" key="3">
    <source>
        <dbReference type="PROSITE" id="PS51272"/>
    </source>
</evidence>
<evidence type="ECO:0000313" key="5">
    <source>
        <dbReference type="Proteomes" id="UP001300012"/>
    </source>
</evidence>
<dbReference type="Gene3D" id="2.60.40.1120">
    <property type="entry name" value="Carboxypeptidase-like, regulatory domain"/>
    <property type="match status" value="1"/>
</dbReference>
<dbReference type="InterPro" id="IPR014755">
    <property type="entry name" value="Cu-Rt/internalin_Ig-like"/>
</dbReference>
<keyword evidence="1 2" id="KW-0732">Signal</keyword>
<dbReference type="Pfam" id="PF13620">
    <property type="entry name" value="CarboxypepD_reg"/>
    <property type="match status" value="1"/>
</dbReference>
<feature type="domain" description="SLH" evidence="3">
    <location>
        <begin position="157"/>
        <end position="224"/>
    </location>
</feature>
<reference evidence="4 5" key="1">
    <citation type="submission" date="2022-08" db="EMBL/GenBank/DDBJ databases">
        <title>Paenibacillus endoradicis sp. nov., Paenibacillus radicibacter sp. nov and Paenibacillus pararadicis sp. nov., three cold-adapted plant growth-promoting bacteria isolated from root of Larix gmelinii in Great Khingan.</title>
        <authorList>
            <person name="Xue H."/>
        </authorList>
    </citation>
    <scope>NUCLEOTIDE SEQUENCE [LARGE SCALE GENOMIC DNA]</scope>
    <source>
        <strain evidence="4 5">N5-1-1-5</strain>
    </source>
</reference>